<evidence type="ECO:0000256" key="5">
    <source>
        <dbReference type="ARBA" id="ARBA00022475"/>
    </source>
</evidence>
<dbReference type="GO" id="GO:0006935">
    <property type="term" value="P:chemotaxis"/>
    <property type="evidence" value="ECO:0007669"/>
    <property type="project" value="UniProtKB-KW"/>
</dbReference>
<protein>
    <recommendedName>
        <fullName evidence="3">Flagellar FliJ protein</fullName>
    </recommendedName>
</protein>
<keyword evidence="11" id="KW-0282">Flagellum</keyword>
<proteinExistence type="inferred from homology"/>
<evidence type="ECO:0000256" key="8">
    <source>
        <dbReference type="ARBA" id="ARBA00022927"/>
    </source>
</evidence>
<keyword evidence="11" id="KW-0969">Cilium</keyword>
<evidence type="ECO:0000313" key="12">
    <source>
        <dbReference type="Proteomes" id="UP000199520"/>
    </source>
</evidence>
<organism evidence="11 12">
    <name type="scientific">Pelosinus propionicus DSM 13327</name>
    <dbReference type="NCBI Taxonomy" id="1123291"/>
    <lineage>
        <taxon>Bacteria</taxon>
        <taxon>Bacillati</taxon>
        <taxon>Bacillota</taxon>
        <taxon>Negativicutes</taxon>
        <taxon>Selenomonadales</taxon>
        <taxon>Sporomusaceae</taxon>
        <taxon>Pelosinus</taxon>
    </lineage>
</organism>
<dbReference type="Gene3D" id="1.10.287.1700">
    <property type="match status" value="1"/>
</dbReference>
<reference evidence="12" key="1">
    <citation type="submission" date="2016-10" db="EMBL/GenBank/DDBJ databases">
        <authorList>
            <person name="Varghese N."/>
            <person name="Submissions S."/>
        </authorList>
    </citation>
    <scope>NUCLEOTIDE SEQUENCE [LARGE SCALE GENOMIC DNA]</scope>
    <source>
        <strain evidence="12">DSM 13327</strain>
    </source>
</reference>
<dbReference type="Proteomes" id="UP000199520">
    <property type="component" value="Unassembled WGS sequence"/>
</dbReference>
<name>A0A1I4K010_9FIRM</name>
<dbReference type="STRING" id="1123291.SAMN04490355_101521"/>
<keyword evidence="7" id="KW-1005">Bacterial flagellum biogenesis</keyword>
<dbReference type="GO" id="GO:0009288">
    <property type="term" value="C:bacterial-type flagellum"/>
    <property type="evidence" value="ECO:0007669"/>
    <property type="project" value="InterPro"/>
</dbReference>
<evidence type="ECO:0000256" key="10">
    <source>
        <dbReference type="ARBA" id="ARBA00023225"/>
    </source>
</evidence>
<dbReference type="AlphaFoldDB" id="A0A1I4K010"/>
<accession>A0A1I4K010</accession>
<keyword evidence="5" id="KW-1003">Cell membrane</keyword>
<keyword evidence="10" id="KW-1006">Bacterial flagellum protein export</keyword>
<dbReference type="Pfam" id="PF02050">
    <property type="entry name" value="FliJ"/>
    <property type="match status" value="1"/>
</dbReference>
<evidence type="ECO:0000256" key="9">
    <source>
        <dbReference type="ARBA" id="ARBA00023136"/>
    </source>
</evidence>
<sequence>MKSFKFRLETLLKFRKMQKEQAQILFWQATNQFRIEKEKLSNLEEDVLRNMNLLRNFQQTLLSIETFKSFQHYFDKMKTEIQQQKDSVKRADEYRLECLKKLEDAVKGHTIVEKFREKKIQDYQAELLKEEQKILDEIGLQLYVREE</sequence>
<dbReference type="InterPro" id="IPR012823">
    <property type="entry name" value="Flagell_FliJ"/>
</dbReference>
<evidence type="ECO:0000256" key="1">
    <source>
        <dbReference type="ARBA" id="ARBA00004413"/>
    </source>
</evidence>
<evidence type="ECO:0000256" key="6">
    <source>
        <dbReference type="ARBA" id="ARBA00022500"/>
    </source>
</evidence>
<evidence type="ECO:0000256" key="4">
    <source>
        <dbReference type="ARBA" id="ARBA00022448"/>
    </source>
</evidence>
<dbReference type="OrthoDB" id="2087173at2"/>
<evidence type="ECO:0000256" key="7">
    <source>
        <dbReference type="ARBA" id="ARBA00022795"/>
    </source>
</evidence>
<keyword evidence="6" id="KW-0145">Chemotaxis</keyword>
<comment type="subcellular location">
    <subcellularLocation>
        <location evidence="1">Cell membrane</location>
        <topology evidence="1">Peripheral membrane protein</topology>
        <orientation evidence="1">Cytoplasmic side</orientation>
    </subcellularLocation>
</comment>
<keyword evidence="4" id="KW-0813">Transport</keyword>
<dbReference type="GO" id="GO:0005886">
    <property type="term" value="C:plasma membrane"/>
    <property type="evidence" value="ECO:0007669"/>
    <property type="project" value="UniProtKB-SubCell"/>
</dbReference>
<evidence type="ECO:0000313" key="11">
    <source>
        <dbReference type="EMBL" id="SFL72109.1"/>
    </source>
</evidence>
<keyword evidence="9" id="KW-0472">Membrane</keyword>
<keyword evidence="8" id="KW-0653">Protein transport</keyword>
<keyword evidence="12" id="KW-1185">Reference proteome</keyword>
<gene>
    <name evidence="11" type="ORF">SAMN04490355_101521</name>
</gene>
<comment type="similarity">
    <text evidence="2">Belongs to the FliJ family.</text>
</comment>
<keyword evidence="11" id="KW-0966">Cell projection</keyword>
<dbReference type="RefSeq" id="WP_090935997.1">
    <property type="nucleotide sequence ID" value="NZ_FOTS01000015.1"/>
</dbReference>
<dbReference type="GO" id="GO:0044781">
    <property type="term" value="P:bacterial-type flagellum organization"/>
    <property type="evidence" value="ECO:0007669"/>
    <property type="project" value="UniProtKB-KW"/>
</dbReference>
<dbReference type="GO" id="GO:0015031">
    <property type="term" value="P:protein transport"/>
    <property type="evidence" value="ECO:0007669"/>
    <property type="project" value="UniProtKB-KW"/>
</dbReference>
<evidence type="ECO:0000256" key="3">
    <source>
        <dbReference type="ARBA" id="ARBA00020392"/>
    </source>
</evidence>
<dbReference type="GO" id="GO:0071973">
    <property type="term" value="P:bacterial-type flagellum-dependent cell motility"/>
    <property type="evidence" value="ECO:0007669"/>
    <property type="project" value="InterPro"/>
</dbReference>
<evidence type="ECO:0000256" key="2">
    <source>
        <dbReference type="ARBA" id="ARBA00010004"/>
    </source>
</evidence>
<dbReference type="EMBL" id="FOTS01000015">
    <property type="protein sequence ID" value="SFL72109.1"/>
    <property type="molecule type" value="Genomic_DNA"/>
</dbReference>
<dbReference type="NCBIfam" id="TIGR02473">
    <property type="entry name" value="flagell_FliJ"/>
    <property type="match status" value="1"/>
</dbReference>
<dbReference type="InterPro" id="IPR053716">
    <property type="entry name" value="Flag_assembly_chemotaxis_eff"/>
</dbReference>